<dbReference type="Proteomes" id="UP001279734">
    <property type="component" value="Unassembled WGS sequence"/>
</dbReference>
<reference evidence="1" key="1">
    <citation type="submission" date="2023-05" db="EMBL/GenBank/DDBJ databases">
        <title>Nepenthes gracilis genome sequencing.</title>
        <authorList>
            <person name="Fukushima K."/>
        </authorList>
    </citation>
    <scope>NUCLEOTIDE SEQUENCE</scope>
    <source>
        <strain evidence="1">SING2019-196</strain>
    </source>
</reference>
<organism evidence="1 2">
    <name type="scientific">Nepenthes gracilis</name>
    <name type="common">Slender pitcher plant</name>
    <dbReference type="NCBI Taxonomy" id="150966"/>
    <lineage>
        <taxon>Eukaryota</taxon>
        <taxon>Viridiplantae</taxon>
        <taxon>Streptophyta</taxon>
        <taxon>Embryophyta</taxon>
        <taxon>Tracheophyta</taxon>
        <taxon>Spermatophyta</taxon>
        <taxon>Magnoliopsida</taxon>
        <taxon>eudicotyledons</taxon>
        <taxon>Gunneridae</taxon>
        <taxon>Pentapetalae</taxon>
        <taxon>Caryophyllales</taxon>
        <taxon>Nepenthaceae</taxon>
        <taxon>Nepenthes</taxon>
    </lineage>
</organism>
<proteinExistence type="predicted"/>
<keyword evidence="2" id="KW-1185">Reference proteome</keyword>
<gene>
    <name evidence="1" type="ORF">Nepgr_028314</name>
</gene>
<sequence>MSCPWSSARLLLDGADVLWSGCCGPGSEALYLIAIELMLTLSTLVFPPSAARLLMVIAGWRLLVAGGFGIWRQFMVLLIVDDEAVPVPCLIPLVWWGFPLSYHDCFMSAGSSLGSPAGHVFWNAADFDGVGIGHDAAAFVSCCWKPWAAVVVAVGSGFASCSG</sequence>
<name>A0AAD3TC85_NEPGR</name>
<evidence type="ECO:0000313" key="1">
    <source>
        <dbReference type="EMBL" id="GMH26471.1"/>
    </source>
</evidence>
<evidence type="ECO:0000313" key="2">
    <source>
        <dbReference type="Proteomes" id="UP001279734"/>
    </source>
</evidence>
<dbReference type="AlphaFoldDB" id="A0AAD3TC85"/>
<accession>A0AAD3TC85</accession>
<protein>
    <submittedName>
        <fullName evidence="1">Uncharacterized protein</fullName>
    </submittedName>
</protein>
<dbReference type="EMBL" id="BSYO01000031">
    <property type="protein sequence ID" value="GMH26471.1"/>
    <property type="molecule type" value="Genomic_DNA"/>
</dbReference>
<comment type="caution">
    <text evidence="1">The sequence shown here is derived from an EMBL/GenBank/DDBJ whole genome shotgun (WGS) entry which is preliminary data.</text>
</comment>